<dbReference type="EMBL" id="WSES01000007">
    <property type="protein sequence ID" value="MVW62848.1"/>
    <property type="molecule type" value="Genomic_DNA"/>
</dbReference>
<evidence type="ECO:0000256" key="2">
    <source>
        <dbReference type="SAM" id="SignalP"/>
    </source>
</evidence>
<feature type="chain" id="PRO_5030828727" evidence="2">
    <location>
        <begin position="21"/>
        <end position="81"/>
    </location>
</feature>
<evidence type="ECO:0000313" key="3">
    <source>
        <dbReference type="EMBL" id="MVW62848.1"/>
    </source>
</evidence>
<keyword evidence="4" id="KW-1185">Reference proteome</keyword>
<feature type="compositionally biased region" description="Low complexity" evidence="1">
    <location>
        <begin position="26"/>
        <end position="44"/>
    </location>
</feature>
<evidence type="ECO:0000256" key="1">
    <source>
        <dbReference type="SAM" id="MobiDB-lite"/>
    </source>
</evidence>
<gene>
    <name evidence="3" type="ORF">GPY61_23230</name>
</gene>
<dbReference type="AlphaFoldDB" id="A0A7X3G3K0"/>
<feature type="region of interest" description="Disordered" evidence="1">
    <location>
        <begin position="26"/>
        <end position="81"/>
    </location>
</feature>
<comment type="caution">
    <text evidence="3">The sequence shown here is derived from an EMBL/GenBank/DDBJ whole genome shotgun (WGS) entry which is preliminary data.</text>
</comment>
<keyword evidence="2" id="KW-0732">Signal</keyword>
<dbReference type="RefSeq" id="WP_156650961.1">
    <property type="nucleotide sequence ID" value="NZ_CP168562.1"/>
</dbReference>
<sequence length="81" mass="8167">MKAVLPCAALSFILAGCASTNEPAAADMPAPGAASTSTTDAAAPITGSRIPAKRTEKMVSQIGGKDYKDNKSSLMAPLQSN</sequence>
<name>A0A7X3G3K0_9BURK</name>
<protein>
    <submittedName>
        <fullName evidence="3">Uncharacterized protein</fullName>
    </submittedName>
</protein>
<feature type="signal peptide" evidence="2">
    <location>
        <begin position="1"/>
        <end position="20"/>
    </location>
</feature>
<evidence type="ECO:0000313" key="4">
    <source>
        <dbReference type="Proteomes" id="UP000443353"/>
    </source>
</evidence>
<accession>A0A7X3G3K0</accession>
<dbReference type="Proteomes" id="UP000443353">
    <property type="component" value="Unassembled WGS sequence"/>
</dbReference>
<proteinExistence type="predicted"/>
<reference evidence="3 4" key="1">
    <citation type="submission" date="2019-12" db="EMBL/GenBank/DDBJ databases">
        <authorList>
            <person name="Li C."/>
            <person name="Zhao J."/>
        </authorList>
    </citation>
    <scope>NUCLEOTIDE SEQUENCE [LARGE SCALE GENOMIC DNA]</scope>
    <source>
        <strain evidence="3 4">NEAU-DD11</strain>
    </source>
</reference>
<dbReference type="PROSITE" id="PS51257">
    <property type="entry name" value="PROKAR_LIPOPROTEIN"/>
    <property type="match status" value="1"/>
</dbReference>
<organism evidence="3 4">
    <name type="scientific">Massilia cellulosiltytica</name>
    <dbReference type="NCBI Taxonomy" id="2683234"/>
    <lineage>
        <taxon>Bacteria</taxon>
        <taxon>Pseudomonadati</taxon>
        <taxon>Pseudomonadota</taxon>
        <taxon>Betaproteobacteria</taxon>
        <taxon>Burkholderiales</taxon>
        <taxon>Oxalobacteraceae</taxon>
        <taxon>Telluria group</taxon>
        <taxon>Massilia</taxon>
    </lineage>
</organism>